<sequence>MSLENARELYIKRSNGDSPETFSTVCGVRTRSLQMSNAQIDTTIPDCDDPSAPIVATAAPGRQTLTFSGDGLFVSSDSGVAVADDARLQRVTNYQIRVVGYGVFEGPFMVADFELSGDMEEKMAFSATWVPTDAGTLTFTAEA</sequence>
<dbReference type="AlphaFoldDB" id="A0A6P1YIW3"/>
<dbReference type="Proteomes" id="UP000464751">
    <property type="component" value="Chromosome"/>
</dbReference>
<organism evidence="1 2">
    <name type="scientific">Ancylobacter pratisalsi</name>
    <dbReference type="NCBI Taxonomy" id="1745854"/>
    <lineage>
        <taxon>Bacteria</taxon>
        <taxon>Pseudomonadati</taxon>
        <taxon>Pseudomonadota</taxon>
        <taxon>Alphaproteobacteria</taxon>
        <taxon>Hyphomicrobiales</taxon>
        <taxon>Xanthobacteraceae</taxon>
        <taxon>Ancylobacter</taxon>
    </lineage>
</organism>
<dbReference type="PRINTS" id="PR01996">
    <property type="entry name" value="MTP1FAMILY"/>
</dbReference>
<gene>
    <name evidence="1" type="ORF">G3A50_02145</name>
</gene>
<keyword evidence="2" id="KW-1185">Reference proteome</keyword>
<reference evidence="1 2" key="1">
    <citation type="submission" date="2020-02" db="EMBL/GenBank/DDBJ databases">
        <authorList>
            <person name="Li G."/>
        </authorList>
    </citation>
    <scope>NUCLEOTIDE SEQUENCE [LARGE SCALE GENOMIC DNA]</scope>
    <source>
        <strain evidence="1 2">DSM 102029</strain>
    </source>
</reference>
<dbReference type="EMBL" id="CP048630">
    <property type="protein sequence ID" value="QIB32636.1"/>
    <property type="molecule type" value="Genomic_DNA"/>
</dbReference>
<dbReference type="InterPro" id="IPR011855">
    <property type="entry name" value="Phgtail_TP901_1"/>
</dbReference>
<dbReference type="KEGG" id="apra:G3A50_02145"/>
<dbReference type="Pfam" id="PF06199">
    <property type="entry name" value="Phage_tail_2"/>
    <property type="match status" value="1"/>
</dbReference>
<protein>
    <submittedName>
        <fullName evidence="1">Phage tail protein</fullName>
    </submittedName>
</protein>
<proteinExistence type="predicted"/>
<dbReference type="InterPro" id="IPR022344">
    <property type="entry name" value="GTA_major-tail"/>
</dbReference>
<accession>A0A6P1YIW3</accession>
<evidence type="ECO:0000313" key="2">
    <source>
        <dbReference type="Proteomes" id="UP000464751"/>
    </source>
</evidence>
<evidence type="ECO:0000313" key="1">
    <source>
        <dbReference type="EMBL" id="QIB32636.1"/>
    </source>
</evidence>
<name>A0A6P1YIW3_9HYPH</name>
<dbReference type="RefSeq" id="WP_163073677.1">
    <property type="nucleotide sequence ID" value="NZ_CP048630.1"/>
</dbReference>